<dbReference type="InterPro" id="IPR013830">
    <property type="entry name" value="SGNH_hydro"/>
</dbReference>
<keyword evidence="3" id="KW-1185">Reference proteome</keyword>
<organism evidence="2 3">
    <name type="scientific">Duganella aquatilis</name>
    <dbReference type="NCBI Taxonomy" id="2666082"/>
    <lineage>
        <taxon>Bacteria</taxon>
        <taxon>Pseudomonadati</taxon>
        <taxon>Pseudomonadota</taxon>
        <taxon>Betaproteobacteria</taxon>
        <taxon>Burkholderiales</taxon>
        <taxon>Oxalobacteraceae</taxon>
        <taxon>Telluria group</taxon>
        <taxon>Duganella</taxon>
    </lineage>
</organism>
<dbReference type="InterPro" id="IPR036514">
    <property type="entry name" value="SGNH_hydro_sf"/>
</dbReference>
<gene>
    <name evidence="2" type="ORF">GJ698_15045</name>
</gene>
<evidence type="ECO:0000313" key="3">
    <source>
        <dbReference type="Proteomes" id="UP000439986"/>
    </source>
</evidence>
<name>A0A844D397_9BURK</name>
<dbReference type="Gene3D" id="3.40.50.1110">
    <property type="entry name" value="SGNH hydrolase"/>
    <property type="match status" value="1"/>
</dbReference>
<dbReference type="AlphaFoldDB" id="A0A844D397"/>
<feature type="domain" description="SGNH hydrolase-type esterase" evidence="1">
    <location>
        <begin position="21"/>
        <end position="175"/>
    </location>
</feature>
<proteinExistence type="predicted"/>
<evidence type="ECO:0000259" key="1">
    <source>
        <dbReference type="Pfam" id="PF13472"/>
    </source>
</evidence>
<dbReference type="Proteomes" id="UP000439986">
    <property type="component" value="Unassembled WGS sequence"/>
</dbReference>
<dbReference type="Pfam" id="PF13472">
    <property type="entry name" value="Lipase_GDSL_2"/>
    <property type="match status" value="1"/>
</dbReference>
<evidence type="ECO:0000313" key="2">
    <source>
        <dbReference type="EMBL" id="MRW85401.1"/>
    </source>
</evidence>
<sequence>MRDAASISSVTALGNATAFAGDSLQAQSGPITTIVPGTSVTITKPDIGWGGWMIRFSNGAINLVGNFAVIGYTTEQILETIPAVIASGAKTVFVNGMTNDIVNGWPISRTKTALSAIYKALRDAGIRIVMVTAPPLYKLTAVEGGKFVALNEWVREQARAFGCRLVDLFKIVADPMSVTGWAKPGALLPDFTHFVQRTARACGLMAWKAVADLFPDRSVHAVSALDLRTLNPDGSNLLSSALMMGATGTGLNIGAIPANSVATGMQVGTSVAGPTIVPSLVARADGYGFDQVMQVTGGVIAGSDALIRNNDTAYTRAVAGDVLYGQMWLAAQNMSNVYRIQLSLTCRIDGVLYNSIDCSSSGDQSLGSSQIDQSDFESMPFTTTPFQLPASGVITSLTLTANVYFSEANGTIKLSAGRPMIRNKL</sequence>
<dbReference type="RefSeq" id="WP_154358455.1">
    <property type="nucleotide sequence ID" value="NZ_WKJL01000010.1"/>
</dbReference>
<dbReference type="EMBL" id="WKJL01000010">
    <property type="protein sequence ID" value="MRW85401.1"/>
    <property type="molecule type" value="Genomic_DNA"/>
</dbReference>
<protein>
    <recommendedName>
        <fullName evidence="1">SGNH hydrolase-type esterase domain-containing protein</fullName>
    </recommendedName>
</protein>
<dbReference type="GO" id="GO:0016788">
    <property type="term" value="F:hydrolase activity, acting on ester bonds"/>
    <property type="evidence" value="ECO:0007669"/>
    <property type="project" value="UniProtKB-ARBA"/>
</dbReference>
<comment type="caution">
    <text evidence="2">The sequence shown here is derived from an EMBL/GenBank/DDBJ whole genome shotgun (WGS) entry which is preliminary data.</text>
</comment>
<reference evidence="2 3" key="1">
    <citation type="submission" date="2019-11" db="EMBL/GenBank/DDBJ databases">
        <title>Novel species isolated from a subtropical stream in China.</title>
        <authorList>
            <person name="Lu H."/>
        </authorList>
    </citation>
    <scope>NUCLEOTIDE SEQUENCE [LARGE SCALE GENOMIC DNA]</scope>
    <source>
        <strain evidence="2 3">FT26W</strain>
    </source>
</reference>
<accession>A0A844D397</accession>
<dbReference type="SUPFAM" id="SSF52266">
    <property type="entry name" value="SGNH hydrolase"/>
    <property type="match status" value="1"/>
</dbReference>